<feature type="domain" description="TonB-dependent receptor plug" evidence="11">
    <location>
        <begin position="139"/>
        <end position="245"/>
    </location>
</feature>
<dbReference type="InterPro" id="IPR036942">
    <property type="entry name" value="Beta-barrel_TonB_sf"/>
</dbReference>
<dbReference type="Proteomes" id="UP001245285">
    <property type="component" value="Unassembled WGS sequence"/>
</dbReference>
<organism evidence="12 13">
    <name type="scientific">Autumnicola lenta</name>
    <dbReference type="NCBI Taxonomy" id="3075593"/>
    <lineage>
        <taxon>Bacteria</taxon>
        <taxon>Pseudomonadati</taxon>
        <taxon>Bacteroidota</taxon>
        <taxon>Flavobacteriia</taxon>
        <taxon>Flavobacteriales</taxon>
        <taxon>Flavobacteriaceae</taxon>
        <taxon>Autumnicola</taxon>
    </lineage>
</organism>
<dbReference type="InterPro" id="IPR037066">
    <property type="entry name" value="Plug_dom_sf"/>
</dbReference>
<evidence type="ECO:0000256" key="7">
    <source>
        <dbReference type="ARBA" id="ARBA00023237"/>
    </source>
</evidence>
<dbReference type="EMBL" id="JAVRHO010000001">
    <property type="protein sequence ID" value="MDT0645160.1"/>
    <property type="molecule type" value="Genomic_DNA"/>
</dbReference>
<dbReference type="InterPro" id="IPR023997">
    <property type="entry name" value="TonB-dep_OMP_SusC/RagA_CS"/>
</dbReference>
<dbReference type="Gene3D" id="2.60.40.1120">
    <property type="entry name" value="Carboxypeptidase-like, regulatory domain"/>
    <property type="match status" value="1"/>
</dbReference>
<dbReference type="NCBIfam" id="TIGR04057">
    <property type="entry name" value="SusC_RagA_signa"/>
    <property type="match status" value="1"/>
</dbReference>
<evidence type="ECO:0000313" key="12">
    <source>
        <dbReference type="EMBL" id="MDT0645160.1"/>
    </source>
</evidence>
<name>A0ABU3CGN9_9FLAO</name>
<evidence type="ECO:0000256" key="1">
    <source>
        <dbReference type="ARBA" id="ARBA00004571"/>
    </source>
</evidence>
<evidence type="ECO:0000259" key="11">
    <source>
        <dbReference type="Pfam" id="PF07715"/>
    </source>
</evidence>
<sequence length="1089" mass="120706">MMKKLHYKLCCLCRTTFSEGKHNGIPLVILLVFFLIGSGNPLFAQTNAITGTVIAGDDGSPLPGVTVLEQGTSNGTVTDFDGEYSLEVSNEDAVLVFSYVGFQTLEVGLSGRSTIDVSLEVDSNSLDEVVVVGYGTTRKSDLTGSVVSISGNDLTEQAKSSVAETLTGRLAGVQVLSTEGSPDAEINIRIRGNGSLTQDGSPLIIVDGFPVGSMSDISPTDIASISVLKDASSTAIYGSRGANGVIIITTKDGVDGKISVNVNSFYGFQKIANTIDVLSPEDFVKWQYEYALLDDPENLDSYERYFGLWQDYDLYAGQEGNNWQKQIYGNMGEVQSHDMAIRGGSEKANFNFNYAHYDVNTIMVGSDFKRDNLSLALKSQAGEKVDLSFTIRFSETEINGGGANEQNEISSADSRLKYSVQYSPIPISGLTTTRADTEGAVASYLINPFVATDDNQRQQLRRNYNMLGSFGWDIIDNLRFQSDFGLDYRIEQDYRYYGRSTYYSNNRPSANNQGLPSLVYSDRKRESFRNANTINYDFNNFLNEDHNIKLLLGQEIIITQDNVEVAEIQGFPRDFDFETTRRLTTQGTPQTVDNFYRPDDKLLSFFGRVNYDFMNKYLVTATYRADGSSKFLGDNRWGYFPSAAVAWKMKEENFLKDVEWLDALKLRLSYGEAGNNNIPAGQTIQTFQSNTTTYLNNIPTYWSASRVLANPDLKWETTVTQNAGIDFDMFNGVLSGTVEAYKNTTTDLLLAFRTPGSGYEFQYRNLGEIQNTGVEGSLNINAITKEDYGISFSLNASANKNKINSLGSLEDYQEYSGWASSQIGSDYAVWEGQPVGAMYGYQNDGRYEVSDFDYDSSTNTYTLKPDVVDNSDVVGEVMPGSLKLKDITGDGVVNIDDNSIIGDANPDVTGGFVINSYAYGFDFSAAFNYSIGNDVYNANKVQFTTANENSQYRNLSSVMEDGRRWTNLNPETGELITDPDALAAANENTTMWSPYMRSYVFSDWAVEDGSFLRLNTLTLGYTLPNSLVSKYNITKLRFYATANNVFVLTDYSGLDPEVSTRRSTPLTPGVDYSPFPRNRQIVFGLNLNF</sequence>
<dbReference type="SUPFAM" id="SSF49464">
    <property type="entry name" value="Carboxypeptidase regulatory domain-like"/>
    <property type="match status" value="1"/>
</dbReference>
<dbReference type="PROSITE" id="PS52016">
    <property type="entry name" value="TONB_DEPENDENT_REC_3"/>
    <property type="match status" value="1"/>
</dbReference>
<evidence type="ECO:0000259" key="10">
    <source>
        <dbReference type="Pfam" id="PF00593"/>
    </source>
</evidence>
<evidence type="ECO:0000256" key="5">
    <source>
        <dbReference type="ARBA" id="ARBA00023077"/>
    </source>
</evidence>
<keyword evidence="13" id="KW-1185">Reference proteome</keyword>
<comment type="caution">
    <text evidence="12">The sequence shown here is derived from an EMBL/GenBank/DDBJ whole genome shotgun (WGS) entry which is preliminary data.</text>
</comment>
<reference evidence="12 13" key="1">
    <citation type="submission" date="2023-09" db="EMBL/GenBank/DDBJ databases">
        <authorList>
            <person name="Rey-Velasco X."/>
        </authorList>
    </citation>
    <scope>NUCLEOTIDE SEQUENCE [LARGE SCALE GENOMIC DNA]</scope>
    <source>
        <strain evidence="12 13">F260</strain>
    </source>
</reference>
<dbReference type="Pfam" id="PF00593">
    <property type="entry name" value="TonB_dep_Rec_b-barrel"/>
    <property type="match status" value="1"/>
</dbReference>
<keyword evidence="4 8" id="KW-0812">Transmembrane</keyword>
<keyword evidence="6 8" id="KW-0472">Membrane</keyword>
<dbReference type="Pfam" id="PF13715">
    <property type="entry name" value="CarbopepD_reg_2"/>
    <property type="match status" value="1"/>
</dbReference>
<evidence type="ECO:0000256" key="2">
    <source>
        <dbReference type="ARBA" id="ARBA00022448"/>
    </source>
</evidence>
<keyword evidence="3 8" id="KW-1134">Transmembrane beta strand</keyword>
<evidence type="ECO:0000256" key="6">
    <source>
        <dbReference type="ARBA" id="ARBA00023136"/>
    </source>
</evidence>
<evidence type="ECO:0000313" key="13">
    <source>
        <dbReference type="Proteomes" id="UP001245285"/>
    </source>
</evidence>
<dbReference type="RefSeq" id="WP_311493310.1">
    <property type="nucleotide sequence ID" value="NZ_JAVRHO010000001.1"/>
</dbReference>
<evidence type="ECO:0000256" key="9">
    <source>
        <dbReference type="RuleBase" id="RU003357"/>
    </source>
</evidence>
<dbReference type="InterPro" id="IPR039426">
    <property type="entry name" value="TonB-dep_rcpt-like"/>
</dbReference>
<gene>
    <name evidence="12" type="ORF">RM545_00520</name>
</gene>
<keyword evidence="12" id="KW-0675">Receptor</keyword>
<dbReference type="InterPro" id="IPR012910">
    <property type="entry name" value="Plug_dom"/>
</dbReference>
<evidence type="ECO:0000256" key="3">
    <source>
        <dbReference type="ARBA" id="ARBA00022452"/>
    </source>
</evidence>
<comment type="subcellular location">
    <subcellularLocation>
        <location evidence="1 8">Cell outer membrane</location>
        <topology evidence="1 8">Multi-pass membrane protein</topology>
    </subcellularLocation>
</comment>
<feature type="domain" description="TonB-dependent receptor-like beta-barrel" evidence="10">
    <location>
        <begin position="430"/>
        <end position="861"/>
    </location>
</feature>
<evidence type="ECO:0000256" key="4">
    <source>
        <dbReference type="ARBA" id="ARBA00022692"/>
    </source>
</evidence>
<keyword evidence="5 9" id="KW-0798">TonB box</keyword>
<dbReference type="InterPro" id="IPR008969">
    <property type="entry name" value="CarboxyPept-like_regulatory"/>
</dbReference>
<dbReference type="NCBIfam" id="TIGR04056">
    <property type="entry name" value="OMP_RagA_SusC"/>
    <property type="match status" value="1"/>
</dbReference>
<dbReference type="Pfam" id="PF07715">
    <property type="entry name" value="Plug"/>
    <property type="match status" value="1"/>
</dbReference>
<keyword evidence="7 8" id="KW-0998">Cell outer membrane</keyword>
<keyword evidence="2 8" id="KW-0813">Transport</keyword>
<evidence type="ECO:0000256" key="8">
    <source>
        <dbReference type="PROSITE-ProRule" id="PRU01360"/>
    </source>
</evidence>
<dbReference type="InterPro" id="IPR023996">
    <property type="entry name" value="TonB-dep_OMP_SusC/RagA"/>
</dbReference>
<accession>A0ABU3CGN9</accession>
<dbReference type="Gene3D" id="2.170.130.10">
    <property type="entry name" value="TonB-dependent receptor, plug domain"/>
    <property type="match status" value="1"/>
</dbReference>
<dbReference type="SUPFAM" id="SSF56935">
    <property type="entry name" value="Porins"/>
    <property type="match status" value="1"/>
</dbReference>
<protein>
    <submittedName>
        <fullName evidence="12">TonB-dependent receptor</fullName>
    </submittedName>
</protein>
<proteinExistence type="inferred from homology"/>
<dbReference type="InterPro" id="IPR000531">
    <property type="entry name" value="Beta-barrel_TonB"/>
</dbReference>
<dbReference type="Gene3D" id="2.40.170.20">
    <property type="entry name" value="TonB-dependent receptor, beta-barrel domain"/>
    <property type="match status" value="1"/>
</dbReference>
<comment type="similarity">
    <text evidence="8 9">Belongs to the TonB-dependent receptor family.</text>
</comment>